<keyword evidence="3" id="KW-1185">Reference proteome</keyword>
<dbReference type="Proteomes" id="UP000815677">
    <property type="component" value="Unassembled WGS sequence"/>
</dbReference>
<feature type="transmembrane region" description="Helical" evidence="1">
    <location>
        <begin position="100"/>
        <end position="120"/>
    </location>
</feature>
<feature type="transmembrane region" description="Helical" evidence="1">
    <location>
        <begin position="12"/>
        <end position="29"/>
    </location>
</feature>
<dbReference type="InterPro" id="IPR021047">
    <property type="entry name" value="Mannosyltransferase_CMT1"/>
</dbReference>
<dbReference type="Pfam" id="PF11735">
    <property type="entry name" value="CAP59_mtransfer"/>
    <property type="match status" value="1"/>
</dbReference>
<keyword evidence="1" id="KW-0472">Membrane</keyword>
<reference evidence="2" key="1">
    <citation type="submission" date="2014-09" db="EMBL/GenBank/DDBJ databases">
        <title>Genome sequence of the luminous mushroom Mycena chlorophos for searching fungal bioluminescence genes.</title>
        <authorList>
            <person name="Tanaka Y."/>
            <person name="Kasuga D."/>
            <person name="Oba Y."/>
            <person name="Hase S."/>
            <person name="Sato K."/>
            <person name="Oba Y."/>
            <person name="Sakakibara Y."/>
        </authorList>
    </citation>
    <scope>NUCLEOTIDE SEQUENCE</scope>
</reference>
<evidence type="ECO:0008006" key="4">
    <source>
        <dbReference type="Google" id="ProtNLM"/>
    </source>
</evidence>
<keyword evidence="1" id="KW-0812">Transmembrane</keyword>
<evidence type="ECO:0000256" key="1">
    <source>
        <dbReference type="SAM" id="Phobius"/>
    </source>
</evidence>
<evidence type="ECO:0000313" key="2">
    <source>
        <dbReference type="EMBL" id="GAT49916.1"/>
    </source>
</evidence>
<feature type="transmembrane region" description="Helical" evidence="1">
    <location>
        <begin position="56"/>
        <end position="80"/>
    </location>
</feature>
<organism evidence="2 3">
    <name type="scientific">Mycena chlorophos</name>
    <name type="common">Agaric fungus</name>
    <name type="synonym">Agaricus chlorophos</name>
    <dbReference type="NCBI Taxonomy" id="658473"/>
    <lineage>
        <taxon>Eukaryota</taxon>
        <taxon>Fungi</taxon>
        <taxon>Dikarya</taxon>
        <taxon>Basidiomycota</taxon>
        <taxon>Agaricomycotina</taxon>
        <taxon>Agaricomycetes</taxon>
        <taxon>Agaricomycetidae</taxon>
        <taxon>Agaricales</taxon>
        <taxon>Marasmiineae</taxon>
        <taxon>Mycenaceae</taxon>
        <taxon>Mycena</taxon>
    </lineage>
</organism>
<proteinExistence type="predicted"/>
<name>A0ABQ0LJ62_MYCCL</name>
<sequence length="488" mass="56942">MRDVLLRRYASRNHFLGLSASLFVLWRMYKYAWERWLQEYSADIFWPAFPYPRTRLVLLMFVVPVWGAGMAGITLLWNAFQRLQRRKDNFGGRTRPRPAILSKFLMLYVGLALSGAFLYLTQENAIDYRYRAVVEAANRVKRPDGYGDGTKVFIGAMFFNNAPVLPYWIREFTKVIHYLGTDNVFVSVVESNSWDESAELLDEWKAVLDQLGVRHLIRTRDKSVERPANMDTAYPRIEFLAATRNLVLAPLVESGGYDIVLFSNDVFVEASAVVELLKTNNGQWDMVCGLDLHRWGMYDAWVLRDRVGDLVSSLWPYFLDEQGRQAVIDDKPVPVFTCWNGITAFSSQPFLPIPLRTPGLLSNKPLATPLPSTHPSYSQSLDLLLTPAQTPPLRFRRSGDSECFNAEAYALPYDLRRQFDMQRIYLNPLVINSYEYKWYWWFKRITRHWLVRWWMNHVEEGQGMKEARMIIGDKDKVWRWDGGECHPW</sequence>
<dbReference type="PANTHER" id="PTHR34144">
    <property type="entry name" value="CHROMOSOME 8, WHOLE GENOME SHOTGUN SEQUENCE"/>
    <property type="match status" value="1"/>
</dbReference>
<gene>
    <name evidence="2" type="ORF">MCHLO_07200</name>
</gene>
<dbReference type="EMBL" id="DF846039">
    <property type="protein sequence ID" value="GAT49916.1"/>
    <property type="molecule type" value="Genomic_DNA"/>
</dbReference>
<dbReference type="PANTHER" id="PTHR34144:SF7">
    <property type="entry name" value="EXPORT PROTEIN (CAP59), PUTATIVE (AFU_ORTHOLOGUE AFUA_7G05020)-RELATED"/>
    <property type="match status" value="1"/>
</dbReference>
<accession>A0ABQ0LJ62</accession>
<protein>
    <recommendedName>
        <fullName evidence="4">Glycosyltransferase family 69 protein</fullName>
    </recommendedName>
</protein>
<keyword evidence="1" id="KW-1133">Transmembrane helix</keyword>
<evidence type="ECO:0000313" key="3">
    <source>
        <dbReference type="Proteomes" id="UP000815677"/>
    </source>
</evidence>